<dbReference type="InterPro" id="IPR045031">
    <property type="entry name" value="DHP_synth-like"/>
</dbReference>
<reference evidence="12" key="1">
    <citation type="journal article" date="2019" name="Int. J. Syst. Evol. Microbiol.">
        <title>The Global Catalogue of Microorganisms (GCM) 10K type strain sequencing project: providing services to taxonomists for standard genome sequencing and annotation.</title>
        <authorList>
            <consortium name="The Broad Institute Genomics Platform"/>
            <consortium name="The Broad Institute Genome Sequencing Center for Infectious Disease"/>
            <person name="Wu L."/>
            <person name="Ma J."/>
        </authorList>
    </citation>
    <scope>NUCLEOTIDE SEQUENCE [LARGE SCALE GENOMIC DNA]</scope>
    <source>
        <strain evidence="12">CGMCC 4.7427</strain>
    </source>
</reference>
<evidence type="ECO:0000256" key="4">
    <source>
        <dbReference type="ARBA" id="ARBA00012458"/>
    </source>
</evidence>
<keyword evidence="8 9" id="KW-0289">Folate biosynthesis</keyword>
<comment type="similarity">
    <text evidence="9">Belongs to the DHPS family.</text>
</comment>
<comment type="cofactor">
    <cofactor evidence="2 9">
        <name>Mg(2+)</name>
        <dbReference type="ChEBI" id="CHEBI:18420"/>
    </cofactor>
</comment>
<dbReference type="NCBIfam" id="TIGR01496">
    <property type="entry name" value="DHPS"/>
    <property type="match status" value="1"/>
</dbReference>
<organism evidence="11 12">
    <name type="scientific">Dokdonia genika</name>
    <dbReference type="NCBI Taxonomy" id="308113"/>
    <lineage>
        <taxon>Bacteria</taxon>
        <taxon>Pseudomonadati</taxon>
        <taxon>Bacteroidota</taxon>
        <taxon>Flavobacteriia</taxon>
        <taxon>Flavobacteriales</taxon>
        <taxon>Flavobacteriaceae</taxon>
        <taxon>Dokdonia</taxon>
    </lineage>
</organism>
<dbReference type="GO" id="GO:0004156">
    <property type="term" value="F:dihydropteroate synthase activity"/>
    <property type="evidence" value="ECO:0007669"/>
    <property type="project" value="UniProtKB-EC"/>
</dbReference>
<comment type="caution">
    <text evidence="11">The sequence shown here is derived from an EMBL/GenBank/DDBJ whole genome shotgun (WGS) entry which is preliminary data.</text>
</comment>
<proteinExistence type="inferred from homology"/>
<keyword evidence="12" id="KW-1185">Reference proteome</keyword>
<comment type="function">
    <text evidence="9">Catalyzes the condensation of para-aminobenzoate (pABA) with 6-hydroxymethyl-7,8-dihydropterin diphosphate (DHPt-PP) to form 7,8-dihydropteroate (H2Pte), the immediate precursor of folate derivatives.</text>
</comment>
<dbReference type="CDD" id="cd00739">
    <property type="entry name" value="DHPS"/>
    <property type="match status" value="1"/>
</dbReference>
<evidence type="ECO:0000256" key="6">
    <source>
        <dbReference type="ARBA" id="ARBA00022723"/>
    </source>
</evidence>
<keyword evidence="7 9" id="KW-0460">Magnesium</keyword>
<comment type="catalytic activity">
    <reaction evidence="1">
        <text>(7,8-dihydropterin-6-yl)methyl diphosphate + 4-aminobenzoate = 7,8-dihydropteroate + diphosphate</text>
        <dbReference type="Rhea" id="RHEA:19949"/>
        <dbReference type="ChEBI" id="CHEBI:17836"/>
        <dbReference type="ChEBI" id="CHEBI:17839"/>
        <dbReference type="ChEBI" id="CHEBI:33019"/>
        <dbReference type="ChEBI" id="CHEBI:72950"/>
        <dbReference type="EC" id="2.5.1.15"/>
    </reaction>
</comment>
<feature type="domain" description="Pterin-binding" evidence="10">
    <location>
        <begin position="15"/>
        <end position="267"/>
    </location>
</feature>
<dbReference type="RefSeq" id="WP_380033123.1">
    <property type="nucleotide sequence ID" value="NZ_JBHSHB010000012.1"/>
</dbReference>
<dbReference type="InterPro" id="IPR011005">
    <property type="entry name" value="Dihydropteroate_synth-like_sf"/>
</dbReference>
<evidence type="ECO:0000313" key="11">
    <source>
        <dbReference type="EMBL" id="MFC4690148.1"/>
    </source>
</evidence>
<dbReference type="Pfam" id="PF00809">
    <property type="entry name" value="Pterin_bind"/>
    <property type="match status" value="1"/>
</dbReference>
<dbReference type="PROSITE" id="PS50972">
    <property type="entry name" value="PTERIN_BINDING"/>
    <property type="match status" value="1"/>
</dbReference>
<evidence type="ECO:0000256" key="2">
    <source>
        <dbReference type="ARBA" id="ARBA00001946"/>
    </source>
</evidence>
<evidence type="ECO:0000259" key="10">
    <source>
        <dbReference type="PROSITE" id="PS50972"/>
    </source>
</evidence>
<keyword evidence="5 9" id="KW-0808">Transferase</keyword>
<dbReference type="PANTHER" id="PTHR20941:SF1">
    <property type="entry name" value="FOLIC ACID SYNTHESIS PROTEIN FOL1"/>
    <property type="match status" value="1"/>
</dbReference>
<dbReference type="Proteomes" id="UP001595878">
    <property type="component" value="Unassembled WGS sequence"/>
</dbReference>
<dbReference type="InterPro" id="IPR006390">
    <property type="entry name" value="DHP_synth_dom"/>
</dbReference>
<comment type="pathway">
    <text evidence="3 9">Cofactor biosynthesis; tetrahydrofolate biosynthesis; 7,8-dihydrofolate from 2-amino-4-hydroxy-6-hydroxymethyl-7,8-dihydropteridine diphosphate and 4-aminobenzoate: step 1/2.</text>
</comment>
<accession>A0ABV9L8X3</accession>
<evidence type="ECO:0000256" key="9">
    <source>
        <dbReference type="RuleBase" id="RU361205"/>
    </source>
</evidence>
<dbReference type="PROSITE" id="PS00792">
    <property type="entry name" value="DHPS_1"/>
    <property type="match status" value="1"/>
</dbReference>
<evidence type="ECO:0000256" key="3">
    <source>
        <dbReference type="ARBA" id="ARBA00004763"/>
    </source>
</evidence>
<protein>
    <recommendedName>
        <fullName evidence="4 9">Dihydropteroate synthase</fullName>
        <shortName evidence="9">DHPS</shortName>
        <ecNumber evidence="4 9">2.5.1.15</ecNumber>
    </recommendedName>
    <alternativeName>
        <fullName evidence="9">Dihydropteroate pyrophosphorylase</fullName>
    </alternativeName>
</protein>
<evidence type="ECO:0000313" key="12">
    <source>
        <dbReference type="Proteomes" id="UP001595878"/>
    </source>
</evidence>
<evidence type="ECO:0000256" key="1">
    <source>
        <dbReference type="ARBA" id="ARBA00000012"/>
    </source>
</evidence>
<dbReference type="SUPFAM" id="SSF51717">
    <property type="entry name" value="Dihydropteroate synthetase-like"/>
    <property type="match status" value="1"/>
</dbReference>
<dbReference type="Gene3D" id="3.20.20.20">
    <property type="entry name" value="Dihydropteroate synthase-like"/>
    <property type="match status" value="1"/>
</dbReference>
<evidence type="ECO:0000256" key="7">
    <source>
        <dbReference type="ARBA" id="ARBA00022842"/>
    </source>
</evidence>
<gene>
    <name evidence="11" type="primary">folP</name>
    <name evidence="11" type="ORF">ACFO5T_06880</name>
</gene>
<dbReference type="EC" id="2.5.1.15" evidence="4 9"/>
<sequence length="277" mass="30067">MTINCNGKLIDLTTPKVMGILNLTPDSFYDGGKYGDIDAAISQVEMMLSDGATFIDVGAYSSRPGATDISVEEEERRLIPVVRQLVTTFPEIVISVDTFRASVAKKAIEAGAAIVNDISAGMLDDDMMAVVGALQVPYIMMHMRGTPQTMKQLTTYDNFLKEVMYYFSERVAVAKSHKINDLVIDPGFGFAKTTAQSFELLNNLDLFKAFEMPVLAGVSRKSMIYKTLDVAADGALNGTTVLNTVAISKGARILRVHDVKEAMEVISLSNALTSNVS</sequence>
<dbReference type="PANTHER" id="PTHR20941">
    <property type="entry name" value="FOLATE SYNTHESIS PROTEINS"/>
    <property type="match status" value="1"/>
</dbReference>
<dbReference type="InterPro" id="IPR000489">
    <property type="entry name" value="Pterin-binding_dom"/>
</dbReference>
<keyword evidence="6 9" id="KW-0479">Metal-binding</keyword>
<evidence type="ECO:0000256" key="5">
    <source>
        <dbReference type="ARBA" id="ARBA00022679"/>
    </source>
</evidence>
<evidence type="ECO:0000256" key="8">
    <source>
        <dbReference type="ARBA" id="ARBA00022909"/>
    </source>
</evidence>
<name>A0ABV9L8X3_9FLAO</name>
<dbReference type="EMBL" id="JBHSHB010000012">
    <property type="protein sequence ID" value="MFC4690148.1"/>
    <property type="molecule type" value="Genomic_DNA"/>
</dbReference>